<dbReference type="Pfam" id="PF00657">
    <property type="entry name" value="Lipase_GDSL"/>
    <property type="match status" value="1"/>
</dbReference>
<dbReference type="RefSeq" id="XP_015874734.3">
    <property type="nucleotide sequence ID" value="XM_016019248.4"/>
</dbReference>
<dbReference type="PANTHER" id="PTHR45642">
    <property type="entry name" value="GDSL ESTERASE/LIPASE EXL3"/>
    <property type="match status" value="1"/>
</dbReference>
<comment type="similarity">
    <text evidence="1">Belongs to the 'GDSL' lipolytic enzyme family.</text>
</comment>
<keyword evidence="2" id="KW-1133">Transmembrane helix</keyword>
<dbReference type="InterPro" id="IPR036514">
    <property type="entry name" value="SGNH_hydro_sf"/>
</dbReference>
<dbReference type="CDD" id="cd01837">
    <property type="entry name" value="SGNH_plant_lipase_like"/>
    <property type="match status" value="1"/>
</dbReference>
<dbReference type="InterPro" id="IPR050592">
    <property type="entry name" value="GDSL_lipolytic_enzyme"/>
</dbReference>
<dbReference type="KEGG" id="zju:107411634"/>
<protein>
    <submittedName>
        <fullName evidence="4">GDSL esterase/lipase At2g30310 isoform X1</fullName>
    </submittedName>
</protein>
<keyword evidence="2" id="KW-0472">Membrane</keyword>
<accession>A0A6P3ZMD8</accession>
<organism evidence="3 4">
    <name type="scientific">Ziziphus jujuba</name>
    <name type="common">Chinese jujube</name>
    <name type="synonym">Ziziphus sativa</name>
    <dbReference type="NCBI Taxonomy" id="326968"/>
    <lineage>
        <taxon>Eukaryota</taxon>
        <taxon>Viridiplantae</taxon>
        <taxon>Streptophyta</taxon>
        <taxon>Embryophyta</taxon>
        <taxon>Tracheophyta</taxon>
        <taxon>Spermatophyta</taxon>
        <taxon>Magnoliopsida</taxon>
        <taxon>eudicotyledons</taxon>
        <taxon>Gunneridae</taxon>
        <taxon>Pentapetalae</taxon>
        <taxon>rosids</taxon>
        <taxon>fabids</taxon>
        <taxon>Rosales</taxon>
        <taxon>Rhamnaceae</taxon>
        <taxon>Paliureae</taxon>
        <taxon>Ziziphus</taxon>
    </lineage>
</organism>
<dbReference type="AlphaFoldDB" id="A0A6P3ZMD8"/>
<keyword evidence="2" id="KW-0812">Transmembrane</keyword>
<dbReference type="Proteomes" id="UP001652623">
    <property type="component" value="Chromosome 10"/>
</dbReference>
<dbReference type="InterPro" id="IPR035669">
    <property type="entry name" value="SGNH_plant_lipase-like"/>
</dbReference>
<evidence type="ECO:0000313" key="4">
    <source>
        <dbReference type="RefSeq" id="XP_015874734.3"/>
    </source>
</evidence>
<keyword evidence="3" id="KW-1185">Reference proteome</keyword>
<dbReference type="GO" id="GO:0016788">
    <property type="term" value="F:hydrolase activity, acting on ester bonds"/>
    <property type="evidence" value="ECO:0007669"/>
    <property type="project" value="InterPro"/>
</dbReference>
<dbReference type="GeneID" id="107411634"/>
<dbReference type="Gene3D" id="3.40.50.1110">
    <property type="entry name" value="SGNH hydrolase"/>
    <property type="match status" value="1"/>
</dbReference>
<name>A0A6P3ZMD8_ZIZJJ</name>
<reference evidence="4" key="1">
    <citation type="submission" date="2025-08" db="UniProtKB">
        <authorList>
            <consortium name="RefSeq"/>
        </authorList>
    </citation>
    <scope>IDENTIFICATION</scope>
    <source>
        <tissue evidence="4">Seedling</tissue>
    </source>
</reference>
<evidence type="ECO:0000256" key="1">
    <source>
        <dbReference type="ARBA" id="ARBA00008668"/>
    </source>
</evidence>
<gene>
    <name evidence="4" type="primary">LOC107411634</name>
</gene>
<evidence type="ECO:0000256" key="2">
    <source>
        <dbReference type="SAM" id="Phobius"/>
    </source>
</evidence>
<dbReference type="SUPFAM" id="SSF52266">
    <property type="entry name" value="SGNH hydrolase"/>
    <property type="match status" value="1"/>
</dbReference>
<evidence type="ECO:0000313" key="3">
    <source>
        <dbReference type="Proteomes" id="UP001652623"/>
    </source>
</evidence>
<feature type="transmembrane region" description="Helical" evidence="2">
    <location>
        <begin position="12"/>
        <end position="35"/>
    </location>
</feature>
<sequence length="396" mass="44460">MYIFLTLRQYKYTTYISLEAVKMFATSFFFILTIISKTCIIIASSTDTSSPKFPAILIFGDSTVDTGNNNYIKTLFKGNYYPYGKDFPGHVPTGRFSNGKLVPDFIASTLKIKDIVPPFLKPNLSDEELLTGVSFASAGSGYDDLTTVASGVIPVSKQIEYFKKYIERIQGIVGEKEAKNIVKRALVLISAGTNDLVINFYDTPTRRLEFDINGYQDFLQKNLKKYIEELYELGCRKISVSGLPPIGCLPIQMTVKFENPLDRKCLEDENLGSQTYNYKLSKLLALLQVLLPGSKLVYADIYDPLIDMIKHPQKYGFVETKRGCCGTGLVEAGPFCNSLTPPCNDASQYVFWDTVHPSEAAYQFLSIYLEKEVLPKLLYNNQSHSLIHSIGKMNAH</sequence>
<dbReference type="InterPro" id="IPR001087">
    <property type="entry name" value="GDSL"/>
</dbReference>
<proteinExistence type="inferred from homology"/>
<dbReference type="PANTHER" id="PTHR45642:SF120">
    <property type="entry name" value="GDSL-LIKE LIPASE_ACYLHYDROLASE"/>
    <property type="match status" value="1"/>
</dbReference>